<dbReference type="PROSITE" id="PS51832">
    <property type="entry name" value="HD_GYP"/>
    <property type="match status" value="1"/>
</dbReference>
<dbReference type="AlphaFoldDB" id="A0A2S0N2V8"/>
<dbReference type="CDD" id="cd00077">
    <property type="entry name" value="HDc"/>
    <property type="match status" value="1"/>
</dbReference>
<dbReference type="GO" id="GO:0008081">
    <property type="term" value="F:phosphoric diester hydrolase activity"/>
    <property type="evidence" value="ECO:0007669"/>
    <property type="project" value="UniProtKB-ARBA"/>
</dbReference>
<dbReference type="PANTHER" id="PTHR43155">
    <property type="entry name" value="CYCLIC DI-GMP PHOSPHODIESTERASE PA4108-RELATED"/>
    <property type="match status" value="1"/>
</dbReference>
<evidence type="ECO:0000313" key="4">
    <source>
        <dbReference type="Proteomes" id="UP000239326"/>
    </source>
</evidence>
<dbReference type="OrthoDB" id="9780948at2"/>
<evidence type="ECO:0000259" key="2">
    <source>
        <dbReference type="PROSITE" id="PS51832"/>
    </source>
</evidence>
<name>A0A2S0N2V8_9BURK</name>
<protein>
    <submittedName>
        <fullName evidence="3">Phosphohydrolase</fullName>
    </submittedName>
</protein>
<accession>A0A2S0N2V8</accession>
<keyword evidence="3" id="KW-0378">Hydrolase</keyword>
<evidence type="ECO:0000313" key="3">
    <source>
        <dbReference type="EMBL" id="AVO42484.1"/>
    </source>
</evidence>
<dbReference type="Pfam" id="PF13487">
    <property type="entry name" value="HD_5"/>
    <property type="match status" value="1"/>
</dbReference>
<reference evidence="3 4" key="1">
    <citation type="submission" date="2018-03" db="EMBL/GenBank/DDBJ databases">
        <title>Genome sequencing of Simplicispira sp.</title>
        <authorList>
            <person name="Kim S.-J."/>
            <person name="Heo J."/>
            <person name="Kwon S.-W."/>
        </authorList>
    </citation>
    <scope>NUCLEOTIDE SEQUENCE [LARGE SCALE GENOMIC DNA]</scope>
    <source>
        <strain evidence="3 4">SC1-8</strain>
    </source>
</reference>
<dbReference type="Proteomes" id="UP000239326">
    <property type="component" value="Chromosome"/>
</dbReference>
<dbReference type="EMBL" id="CP027669">
    <property type="protein sequence ID" value="AVO42484.1"/>
    <property type="molecule type" value="Genomic_DNA"/>
</dbReference>
<dbReference type="KEGG" id="simp:C6571_15355"/>
<dbReference type="Gene3D" id="1.10.3210.10">
    <property type="entry name" value="Hypothetical protein af1432"/>
    <property type="match status" value="1"/>
</dbReference>
<feature type="domain" description="HD-GYP" evidence="2">
    <location>
        <begin position="138"/>
        <end position="334"/>
    </location>
</feature>
<sequence length="461" mass="50917">MRRPVRTVGSTARPINPSRTPPMTDNTLDAGAPLHDSAHYLHAVTELAETRPVVAQAAIYSESGIKLVAEGMRIDRRLYERLVQHTLREPVDTHLWVEGALTTATLSAAAREILSSSVLPYKLAQTVRSPEALLAPLASMPLPSSVAFKLTLMREQRPALWKHSVEMMLISMYLAHRSETSQRECTALCAAALMHDAGMLHLDPAWEDPQHKPVGADRKHLVVHPITSMLMVRQAQVYPRSVEVAILEHHERMDGSGYPRSIPGAQISAMGRVLLLAEVAAAIYEKYEEMPALQLALVLRLNHRKFPAGLSSYLLPLLDEERARDSALMPIGANAARQLETLADAFSEWERLKASLAHPKQSTSAKNALAQPLAFIEMRLGALHKVLLESGTHPTQQIALISQLDGDAAGMAEVAFVGKEALWQLQTIVNACQRRWPAAHTSSPPEDHAAHRWCQWVLSRL</sequence>
<dbReference type="InterPro" id="IPR037522">
    <property type="entry name" value="HD_GYP_dom"/>
</dbReference>
<dbReference type="SUPFAM" id="SSF109604">
    <property type="entry name" value="HD-domain/PDEase-like"/>
    <property type="match status" value="1"/>
</dbReference>
<proteinExistence type="predicted"/>
<feature type="compositionally biased region" description="Polar residues" evidence="1">
    <location>
        <begin position="17"/>
        <end position="27"/>
    </location>
</feature>
<gene>
    <name evidence="3" type="ORF">C6571_15355</name>
</gene>
<dbReference type="InterPro" id="IPR003607">
    <property type="entry name" value="HD/PDEase_dom"/>
</dbReference>
<organism evidence="3 4">
    <name type="scientific">Simplicispira suum</name>
    <dbReference type="NCBI Taxonomy" id="2109915"/>
    <lineage>
        <taxon>Bacteria</taxon>
        <taxon>Pseudomonadati</taxon>
        <taxon>Pseudomonadota</taxon>
        <taxon>Betaproteobacteria</taxon>
        <taxon>Burkholderiales</taxon>
        <taxon>Comamonadaceae</taxon>
        <taxon>Simplicispira</taxon>
    </lineage>
</organism>
<feature type="region of interest" description="Disordered" evidence="1">
    <location>
        <begin position="1"/>
        <end position="32"/>
    </location>
</feature>
<dbReference type="PANTHER" id="PTHR43155:SF2">
    <property type="entry name" value="CYCLIC DI-GMP PHOSPHODIESTERASE PA4108"/>
    <property type="match status" value="1"/>
</dbReference>
<evidence type="ECO:0000256" key="1">
    <source>
        <dbReference type="SAM" id="MobiDB-lite"/>
    </source>
</evidence>
<keyword evidence="4" id="KW-1185">Reference proteome</keyword>